<dbReference type="RefSeq" id="XP_020127031.1">
    <property type="nucleotide sequence ID" value="XM_020277390.1"/>
</dbReference>
<dbReference type="InterPro" id="IPR052935">
    <property type="entry name" value="Mg2+_PAP"/>
</dbReference>
<dbReference type="GO" id="GO:0008195">
    <property type="term" value="F:phosphatidate phosphatase activity"/>
    <property type="evidence" value="ECO:0007669"/>
    <property type="project" value="InterPro"/>
</dbReference>
<dbReference type="GO" id="GO:0030479">
    <property type="term" value="C:actin cortical patch"/>
    <property type="evidence" value="ECO:0007669"/>
    <property type="project" value="TreeGrafter"/>
</dbReference>
<dbReference type="Pfam" id="PF09949">
    <property type="entry name" value="APP1_cat"/>
    <property type="match status" value="1"/>
</dbReference>
<dbReference type="GeneID" id="31017651"/>
<organism evidence="3 4">
    <name type="scientific">Diplodia corticola</name>
    <dbReference type="NCBI Taxonomy" id="236234"/>
    <lineage>
        <taxon>Eukaryota</taxon>
        <taxon>Fungi</taxon>
        <taxon>Dikarya</taxon>
        <taxon>Ascomycota</taxon>
        <taxon>Pezizomycotina</taxon>
        <taxon>Dothideomycetes</taxon>
        <taxon>Dothideomycetes incertae sedis</taxon>
        <taxon>Botryosphaeriales</taxon>
        <taxon>Botryosphaeriaceae</taxon>
        <taxon>Diplodia</taxon>
    </lineage>
</organism>
<feature type="domain" description="Phosphatidate phosphatase APP1 catalytic" evidence="2">
    <location>
        <begin position="223"/>
        <end position="377"/>
    </location>
</feature>
<gene>
    <name evidence="3" type="ORF">BKCO1_5600030</name>
</gene>
<dbReference type="Proteomes" id="UP000183809">
    <property type="component" value="Unassembled WGS sequence"/>
</dbReference>
<dbReference type="PANTHER" id="PTHR28208">
    <property type="entry name" value="PHOSPHATIDATE PHOSPHATASE APP1"/>
    <property type="match status" value="1"/>
</dbReference>
<dbReference type="AlphaFoldDB" id="A0A1J9RDY9"/>
<comment type="caution">
    <text evidence="3">The sequence shown here is derived from an EMBL/GenBank/DDBJ whole genome shotgun (WGS) entry which is preliminary data.</text>
</comment>
<dbReference type="STRING" id="236234.A0A1J9RDY9"/>
<protein>
    <submittedName>
        <fullName evidence="3">Actin filament organization protein app1-like protein</fullName>
    </submittedName>
</protein>
<dbReference type="PANTHER" id="PTHR28208:SF1">
    <property type="entry name" value="FILAMENT ORGANIZATION PROTEIN APP1-LIKE, PUTATIVE (AFU_ORTHOLOGUE AFUA_1G06650)-RELATED"/>
    <property type="match status" value="1"/>
</dbReference>
<keyword evidence="4" id="KW-1185">Reference proteome</keyword>
<accession>A0A1J9RDY9</accession>
<sequence length="427" mass="48042">MAVEYARDAFWQTLGYIAQETESDRELRTAGRFADFEKTMPHLPLSRLRDISVVDNVSSYLGKRNPLARPVDPDKHVVWLQDNTAYRPNGTKDVWEAEFVCAYFVKNSGRDWGRVVADIADKAGLGAGNKHAEATIAKRLEPWMDSILPAHTVKIRIGDNNDDDGDESQIATLGPSDRSGVSKTLIRTPDRHRHADGDTITSHSINHLATRHMTTTFAEPTGWAVISDIDDTIKITQTPSPAGILRSTFVDDPQPVAGMPALYAHIRASLGGNPPFWYLSASPYNLYPFLRDFRARFGFPDGPLLLRNASWMDLAGFLVALTAGTKAYKTDRMRDLQRMFPRRRFVLVGDSTQSDPEAYGEMARLFPEWVGKVLIRRVTGVAEIDRTSKNTVERFERAFEGVERGVWTVFDRPEEVYGEVERLVGRK</sequence>
<proteinExistence type="predicted"/>
<evidence type="ECO:0000313" key="3">
    <source>
        <dbReference type="EMBL" id="OJD30771.1"/>
    </source>
</evidence>
<dbReference type="EMBL" id="MNUE01000056">
    <property type="protein sequence ID" value="OJD30771.1"/>
    <property type="molecule type" value="Genomic_DNA"/>
</dbReference>
<feature type="region of interest" description="Disordered" evidence="1">
    <location>
        <begin position="158"/>
        <end position="200"/>
    </location>
</feature>
<evidence type="ECO:0000259" key="2">
    <source>
        <dbReference type="Pfam" id="PF09949"/>
    </source>
</evidence>
<reference evidence="3 4" key="1">
    <citation type="submission" date="2016-10" db="EMBL/GenBank/DDBJ databases">
        <title>Proteomics and genomics reveal pathogen-plant mechanisms compatible with a hemibiotrophic lifestyle of Diplodia corticola.</title>
        <authorList>
            <person name="Fernandes I."/>
            <person name="De Jonge R."/>
            <person name="Van De Peer Y."/>
            <person name="Devreese B."/>
            <person name="Alves A."/>
            <person name="Esteves A.C."/>
        </authorList>
    </citation>
    <scope>NUCLEOTIDE SEQUENCE [LARGE SCALE GENOMIC DNA]</scope>
    <source>
        <strain evidence="3 4">CBS 112549</strain>
    </source>
</reference>
<evidence type="ECO:0000256" key="1">
    <source>
        <dbReference type="SAM" id="MobiDB-lite"/>
    </source>
</evidence>
<name>A0A1J9RDY9_9PEZI</name>
<dbReference type="InterPro" id="IPR019236">
    <property type="entry name" value="APP1_cat"/>
</dbReference>
<evidence type="ECO:0000313" key="4">
    <source>
        <dbReference type="Proteomes" id="UP000183809"/>
    </source>
</evidence>
<dbReference type="OrthoDB" id="414243at2759"/>